<dbReference type="InterPro" id="IPR050532">
    <property type="entry name" value="Globin-like_OT"/>
</dbReference>
<reference evidence="11 12" key="1">
    <citation type="submission" date="2024-02" db="EMBL/GenBank/DDBJ databases">
        <title>Chromosome-scale genome assembly of the rough periwinkle Littorina saxatilis.</title>
        <authorList>
            <person name="De Jode A."/>
            <person name="Faria R."/>
            <person name="Formenti G."/>
            <person name="Sims Y."/>
            <person name="Smith T.P."/>
            <person name="Tracey A."/>
            <person name="Wood J.M.D."/>
            <person name="Zagrodzka Z.B."/>
            <person name="Johannesson K."/>
            <person name="Butlin R.K."/>
            <person name="Leder E.H."/>
        </authorList>
    </citation>
    <scope>NUCLEOTIDE SEQUENCE [LARGE SCALE GENOMIC DNA]</scope>
    <source>
        <strain evidence="11">Snail1</strain>
        <tissue evidence="11">Muscle</tissue>
    </source>
</reference>
<sequence>MFRNTDRRRRKVYQSWSAIESCGKLCSLCGNTCQRIIKMGLTGPQKGAIVSSWKTLTADMKTIQENGSQLFALLFQQFPDTRGYFPWFSGMSDESMKSSGVGRAHAMAVFNGIGAFVSSLEDQECLDGLALKLCRNHLDRKIGSSRFQQMRQVYGSFLDGALGGGATADVKAAWDAFLSWLQDFLAAEEKKR</sequence>
<dbReference type="PRINTS" id="PR00611">
    <property type="entry name" value="ERYTHCRUORIN"/>
</dbReference>
<evidence type="ECO:0000256" key="7">
    <source>
        <dbReference type="ARBA" id="ARBA00023179"/>
    </source>
</evidence>
<dbReference type="GO" id="GO:0005576">
    <property type="term" value="C:extracellular region"/>
    <property type="evidence" value="ECO:0007669"/>
    <property type="project" value="InterPro"/>
</dbReference>
<dbReference type="Gene3D" id="1.10.490.10">
    <property type="entry name" value="Globins"/>
    <property type="match status" value="1"/>
</dbReference>
<evidence type="ECO:0000256" key="2">
    <source>
        <dbReference type="ARBA" id="ARBA00022448"/>
    </source>
</evidence>
<dbReference type="AlphaFoldDB" id="A0AAN9B9Q1"/>
<dbReference type="GO" id="GO:0005344">
    <property type="term" value="F:oxygen carrier activity"/>
    <property type="evidence" value="ECO:0007669"/>
    <property type="project" value="UniProtKB-KW"/>
</dbReference>
<dbReference type="EMBL" id="JBAMIC010000010">
    <property type="protein sequence ID" value="KAK7101970.1"/>
    <property type="molecule type" value="Genomic_DNA"/>
</dbReference>
<dbReference type="InterPro" id="IPR012292">
    <property type="entry name" value="Globin/Proto"/>
</dbReference>
<keyword evidence="6" id="KW-0408">Iron</keyword>
<protein>
    <recommendedName>
        <fullName evidence="1">Globin</fullName>
    </recommendedName>
    <alternativeName>
        <fullName evidence="8">Myoglobin</fullName>
    </alternativeName>
</protein>
<dbReference type="GO" id="GO:0005833">
    <property type="term" value="C:hemoglobin complex"/>
    <property type="evidence" value="ECO:0007669"/>
    <property type="project" value="InterPro"/>
</dbReference>
<dbReference type="CDD" id="cd01040">
    <property type="entry name" value="Mb-like"/>
    <property type="match status" value="1"/>
</dbReference>
<evidence type="ECO:0000256" key="1">
    <source>
        <dbReference type="ARBA" id="ARBA00013895"/>
    </source>
</evidence>
<evidence type="ECO:0000256" key="5">
    <source>
        <dbReference type="ARBA" id="ARBA00022723"/>
    </source>
</evidence>
<dbReference type="PANTHER" id="PTHR46458:SF1">
    <property type="entry name" value="GEO09476P1"/>
    <property type="match status" value="1"/>
</dbReference>
<name>A0AAN9B9Q1_9CAEN</name>
<keyword evidence="3 9" id="KW-0349">Heme</keyword>
<comment type="caution">
    <text evidence="11">The sequence shown here is derived from an EMBL/GenBank/DDBJ whole genome shotgun (WGS) entry which is preliminary data.</text>
</comment>
<dbReference type="PANTHER" id="PTHR46458">
    <property type="entry name" value="BLR2807 PROTEIN"/>
    <property type="match status" value="1"/>
</dbReference>
<dbReference type="SUPFAM" id="SSF46458">
    <property type="entry name" value="Globin-like"/>
    <property type="match status" value="1"/>
</dbReference>
<evidence type="ECO:0000256" key="9">
    <source>
        <dbReference type="RuleBase" id="RU000356"/>
    </source>
</evidence>
<evidence type="ECO:0000313" key="12">
    <source>
        <dbReference type="Proteomes" id="UP001374579"/>
    </source>
</evidence>
<evidence type="ECO:0000259" key="10">
    <source>
        <dbReference type="PROSITE" id="PS01033"/>
    </source>
</evidence>
<keyword evidence="7" id="KW-0514">Muscle protein</keyword>
<feature type="domain" description="Globin" evidence="10">
    <location>
        <begin position="40"/>
        <end position="190"/>
    </location>
</feature>
<keyword evidence="2 9" id="KW-0813">Transport</keyword>
<dbReference type="Proteomes" id="UP001374579">
    <property type="component" value="Unassembled WGS sequence"/>
</dbReference>
<dbReference type="GO" id="GO:0019825">
    <property type="term" value="F:oxygen binding"/>
    <property type="evidence" value="ECO:0007669"/>
    <property type="project" value="InterPro"/>
</dbReference>
<accession>A0AAN9B9Q1</accession>
<evidence type="ECO:0000256" key="8">
    <source>
        <dbReference type="ARBA" id="ARBA00030087"/>
    </source>
</evidence>
<dbReference type="PROSITE" id="PS01033">
    <property type="entry name" value="GLOBIN"/>
    <property type="match status" value="1"/>
</dbReference>
<evidence type="ECO:0000256" key="6">
    <source>
        <dbReference type="ARBA" id="ARBA00023004"/>
    </source>
</evidence>
<gene>
    <name evidence="11" type="ORF">V1264_020267</name>
</gene>
<dbReference type="InterPro" id="IPR044399">
    <property type="entry name" value="Mb-like_M"/>
</dbReference>
<proteinExistence type="inferred from homology"/>
<dbReference type="Pfam" id="PF00042">
    <property type="entry name" value="Globin"/>
    <property type="match status" value="1"/>
</dbReference>
<dbReference type="InterPro" id="IPR000971">
    <property type="entry name" value="Globin"/>
</dbReference>
<dbReference type="GO" id="GO:0020037">
    <property type="term" value="F:heme binding"/>
    <property type="evidence" value="ECO:0007669"/>
    <property type="project" value="InterPro"/>
</dbReference>
<dbReference type="InterPro" id="IPR009050">
    <property type="entry name" value="Globin-like_sf"/>
</dbReference>
<keyword evidence="4 9" id="KW-0561">Oxygen transport</keyword>
<evidence type="ECO:0000256" key="3">
    <source>
        <dbReference type="ARBA" id="ARBA00022617"/>
    </source>
</evidence>
<dbReference type="InterPro" id="IPR002336">
    <property type="entry name" value="Erythrocruorin"/>
</dbReference>
<evidence type="ECO:0000256" key="4">
    <source>
        <dbReference type="ARBA" id="ARBA00022621"/>
    </source>
</evidence>
<evidence type="ECO:0000313" key="11">
    <source>
        <dbReference type="EMBL" id="KAK7101970.1"/>
    </source>
</evidence>
<keyword evidence="12" id="KW-1185">Reference proteome</keyword>
<dbReference type="GO" id="GO:0046872">
    <property type="term" value="F:metal ion binding"/>
    <property type="evidence" value="ECO:0007669"/>
    <property type="project" value="UniProtKB-KW"/>
</dbReference>
<keyword evidence="5" id="KW-0479">Metal-binding</keyword>
<organism evidence="11 12">
    <name type="scientific">Littorina saxatilis</name>
    <dbReference type="NCBI Taxonomy" id="31220"/>
    <lineage>
        <taxon>Eukaryota</taxon>
        <taxon>Metazoa</taxon>
        <taxon>Spiralia</taxon>
        <taxon>Lophotrochozoa</taxon>
        <taxon>Mollusca</taxon>
        <taxon>Gastropoda</taxon>
        <taxon>Caenogastropoda</taxon>
        <taxon>Littorinimorpha</taxon>
        <taxon>Littorinoidea</taxon>
        <taxon>Littorinidae</taxon>
        <taxon>Littorina</taxon>
    </lineage>
</organism>
<comment type="similarity">
    <text evidence="9">Belongs to the globin family.</text>
</comment>